<dbReference type="Pfam" id="PF08020">
    <property type="entry name" value="DUF1706"/>
    <property type="match status" value="1"/>
</dbReference>
<dbReference type="SUPFAM" id="SSF109854">
    <property type="entry name" value="DinB/YfiT-like putative metalloenzymes"/>
    <property type="match status" value="1"/>
</dbReference>
<evidence type="ECO:0000313" key="2">
    <source>
        <dbReference type="Proteomes" id="UP000190121"/>
    </source>
</evidence>
<accession>A0A1T4ND37</accession>
<dbReference type="AlphaFoldDB" id="A0A1T4ND37"/>
<dbReference type="PIRSF" id="PIRSF031551">
    <property type="entry name" value="DUF1706"/>
    <property type="match status" value="1"/>
</dbReference>
<dbReference type="EMBL" id="FUXE01000010">
    <property type="protein sequence ID" value="SJZ76956.1"/>
    <property type="molecule type" value="Genomic_DNA"/>
</dbReference>
<dbReference type="InterPro" id="IPR012550">
    <property type="entry name" value="DUF1706"/>
</dbReference>
<dbReference type="InterPro" id="IPR034660">
    <property type="entry name" value="DinB/YfiT-like"/>
</dbReference>
<protein>
    <recommendedName>
        <fullName evidence="3">DinB superfamily protein</fullName>
    </recommendedName>
</protein>
<gene>
    <name evidence="1" type="ORF">SAMN02745171_01068</name>
</gene>
<dbReference type="PANTHER" id="PTHR40658">
    <property type="match status" value="1"/>
</dbReference>
<dbReference type="PANTHER" id="PTHR40658:SF4">
    <property type="entry name" value="HYPOTHETICAL CYTOSOLIC PROTEIN"/>
    <property type="match status" value="1"/>
</dbReference>
<evidence type="ECO:0008006" key="3">
    <source>
        <dbReference type="Google" id="ProtNLM"/>
    </source>
</evidence>
<dbReference type="Proteomes" id="UP000190121">
    <property type="component" value="Unassembled WGS sequence"/>
</dbReference>
<dbReference type="OrthoDB" id="9786621at2"/>
<proteinExistence type="predicted"/>
<keyword evidence="2" id="KW-1185">Reference proteome</keyword>
<name>A0A1T4ND37_9PORP</name>
<sequence>MARATTKIDLLASANGQFDKMWKLIESMSEGQQTATFADEMATAGKEAHWGRDKNLRDVLVHLYEWHQLLLDWVRANTNGEHKPFLPEPYNWKTYPTMNVEFWKKHQNTPLEEAKAKLRESHKEVMALIEQFSNDELFAKGVLAWTGTSPLGAYCVSATASHYDWAMKKIKLHIKTSKK</sequence>
<dbReference type="RefSeq" id="WP_078736990.1">
    <property type="nucleotide sequence ID" value="NZ_FUXE01000010.1"/>
</dbReference>
<evidence type="ECO:0000313" key="1">
    <source>
        <dbReference type="EMBL" id="SJZ76956.1"/>
    </source>
</evidence>
<reference evidence="2" key="1">
    <citation type="submission" date="2017-02" db="EMBL/GenBank/DDBJ databases">
        <authorList>
            <person name="Varghese N."/>
            <person name="Submissions S."/>
        </authorList>
    </citation>
    <scope>NUCLEOTIDE SEQUENCE [LARGE SCALE GENOMIC DNA]</scope>
    <source>
        <strain evidence="2">ATCC 51356</strain>
    </source>
</reference>
<organism evidence="1 2">
    <name type="scientific">Porphyromonas circumdentaria</name>
    <dbReference type="NCBI Taxonomy" id="29524"/>
    <lineage>
        <taxon>Bacteria</taxon>
        <taxon>Pseudomonadati</taxon>
        <taxon>Bacteroidota</taxon>
        <taxon>Bacteroidia</taxon>
        <taxon>Bacteroidales</taxon>
        <taxon>Porphyromonadaceae</taxon>
        <taxon>Porphyromonas</taxon>
    </lineage>
</organism>
<dbReference type="Gene3D" id="1.20.120.450">
    <property type="entry name" value="dinb family like domain"/>
    <property type="match status" value="1"/>
</dbReference>